<name>A0ABS0KY13_9BACT</name>
<dbReference type="RefSeq" id="WP_196953746.1">
    <property type="nucleotide sequence ID" value="NZ_JADWYK010000002.1"/>
</dbReference>
<dbReference type="EMBL" id="JADWYK010000002">
    <property type="protein sequence ID" value="MBG8552696.1"/>
    <property type="molecule type" value="Genomic_DNA"/>
</dbReference>
<dbReference type="SUPFAM" id="SSF53335">
    <property type="entry name" value="S-adenosyl-L-methionine-dependent methyltransferases"/>
    <property type="match status" value="1"/>
</dbReference>
<dbReference type="GO" id="GO:0032259">
    <property type="term" value="P:methylation"/>
    <property type="evidence" value="ECO:0007669"/>
    <property type="project" value="UniProtKB-KW"/>
</dbReference>
<protein>
    <submittedName>
        <fullName evidence="1">Class I SAM-dependent methyltransferase</fullName>
    </submittedName>
</protein>
<accession>A0ABS0KY13</accession>
<keyword evidence="1" id="KW-0489">Methyltransferase</keyword>
<keyword evidence="2" id="KW-1185">Reference proteome</keyword>
<sequence>MRIRLQLFEFEDQPWFPAAVRAGMMDYLRFMITRLHTYRPIVPLLAEGMRRTGQTQVLELCAGAGGGAEDVLQALRTGPLPTARIQLTDLYPQLAAWQHLHAHTQGAIGFEAVPVDALQVAPELPGFRAVFSAFHHFSPPAAEALLRDAVQAGRGIGVFEGAGKHWLEVLLALTVLPVAQLCITPFIRPFSFSRLFFTYVLPLIPLCTIWDGCVSLLRLYPPDALLALARRADPTGMYHWQAGKVRHRWGPQVTYLVGWPQSEA</sequence>
<proteinExistence type="predicted"/>
<reference evidence="1 2" key="1">
    <citation type="submission" date="2020-11" db="EMBL/GenBank/DDBJ databases">
        <title>Hymenobacter sp.</title>
        <authorList>
            <person name="Kim M.K."/>
        </authorList>
    </citation>
    <scope>NUCLEOTIDE SEQUENCE [LARGE SCALE GENOMIC DNA]</scope>
    <source>
        <strain evidence="1 2">BT594</strain>
    </source>
</reference>
<dbReference type="InterPro" id="IPR029063">
    <property type="entry name" value="SAM-dependent_MTases_sf"/>
</dbReference>
<dbReference type="Proteomes" id="UP000601099">
    <property type="component" value="Unassembled WGS sequence"/>
</dbReference>
<organism evidence="1 2">
    <name type="scientific">Hymenobacter guriensis</name>
    <dbReference type="NCBI Taxonomy" id="2793065"/>
    <lineage>
        <taxon>Bacteria</taxon>
        <taxon>Pseudomonadati</taxon>
        <taxon>Bacteroidota</taxon>
        <taxon>Cytophagia</taxon>
        <taxon>Cytophagales</taxon>
        <taxon>Hymenobacteraceae</taxon>
        <taxon>Hymenobacter</taxon>
    </lineage>
</organism>
<dbReference type="GO" id="GO:0008168">
    <property type="term" value="F:methyltransferase activity"/>
    <property type="evidence" value="ECO:0007669"/>
    <property type="project" value="UniProtKB-KW"/>
</dbReference>
<gene>
    <name evidence="1" type="ORF">I5L79_04010</name>
</gene>
<comment type="caution">
    <text evidence="1">The sequence shown here is derived from an EMBL/GenBank/DDBJ whole genome shotgun (WGS) entry which is preliminary data.</text>
</comment>
<evidence type="ECO:0000313" key="1">
    <source>
        <dbReference type="EMBL" id="MBG8552696.1"/>
    </source>
</evidence>
<dbReference type="Gene3D" id="3.40.50.150">
    <property type="entry name" value="Vaccinia Virus protein VP39"/>
    <property type="match status" value="1"/>
</dbReference>
<evidence type="ECO:0000313" key="2">
    <source>
        <dbReference type="Proteomes" id="UP000601099"/>
    </source>
</evidence>
<keyword evidence="1" id="KW-0808">Transferase</keyword>